<gene>
    <name evidence="1" type="ORF">F7725_011294</name>
</gene>
<comment type="caution">
    <text evidence="1">The sequence shown here is derived from an EMBL/GenBank/DDBJ whole genome shotgun (WGS) entry which is preliminary data.</text>
</comment>
<organism evidence="1 2">
    <name type="scientific">Dissostichus mawsoni</name>
    <name type="common">Antarctic cod</name>
    <dbReference type="NCBI Taxonomy" id="36200"/>
    <lineage>
        <taxon>Eukaryota</taxon>
        <taxon>Metazoa</taxon>
        <taxon>Chordata</taxon>
        <taxon>Craniata</taxon>
        <taxon>Vertebrata</taxon>
        <taxon>Euteleostomi</taxon>
        <taxon>Actinopterygii</taxon>
        <taxon>Neopterygii</taxon>
        <taxon>Teleostei</taxon>
        <taxon>Neoteleostei</taxon>
        <taxon>Acanthomorphata</taxon>
        <taxon>Eupercaria</taxon>
        <taxon>Perciformes</taxon>
        <taxon>Notothenioidei</taxon>
        <taxon>Nototheniidae</taxon>
        <taxon>Dissostichus</taxon>
    </lineage>
</organism>
<sequence length="150" mass="16461">MIKSNIIQMRLTRSYGFSGVFKEIADFHIVRVRFRPAFLETHLISLFFSPSSGSMKSWKSSGQLTTMTSPMLADCQHVRLSHIHGHTAPITLWDCHGDSSSTDCGREASSGGVLSPPTHLISKRTLSGSSQDLILTSILSSFSSHMPVSH</sequence>
<proteinExistence type="predicted"/>
<protein>
    <submittedName>
        <fullName evidence="1">Uncharacterized protein</fullName>
    </submittedName>
</protein>
<evidence type="ECO:0000313" key="1">
    <source>
        <dbReference type="EMBL" id="KAF3858093.1"/>
    </source>
</evidence>
<dbReference type="Proteomes" id="UP000518266">
    <property type="component" value="Unassembled WGS sequence"/>
</dbReference>
<accession>A0A7J5Z944</accession>
<reference evidence="1 2" key="1">
    <citation type="submission" date="2020-03" db="EMBL/GenBank/DDBJ databases">
        <title>Dissostichus mawsoni Genome sequencing and assembly.</title>
        <authorList>
            <person name="Park H."/>
        </authorList>
    </citation>
    <scope>NUCLEOTIDE SEQUENCE [LARGE SCALE GENOMIC DNA]</scope>
    <source>
        <strain evidence="1">DM0001</strain>
        <tissue evidence="1">Muscle</tissue>
    </source>
</reference>
<evidence type="ECO:0000313" key="2">
    <source>
        <dbReference type="Proteomes" id="UP000518266"/>
    </source>
</evidence>
<name>A0A7J5Z944_DISMA</name>
<dbReference type="AlphaFoldDB" id="A0A7J5Z944"/>
<keyword evidence="2" id="KW-1185">Reference proteome</keyword>
<dbReference type="EMBL" id="JAAKFY010000004">
    <property type="protein sequence ID" value="KAF3858093.1"/>
    <property type="molecule type" value="Genomic_DNA"/>
</dbReference>